<dbReference type="PANTHER" id="PTHR24185">
    <property type="entry name" value="CALCIUM-INDEPENDENT PHOSPHOLIPASE A2-GAMMA"/>
    <property type="match status" value="1"/>
</dbReference>
<dbReference type="GO" id="GO:0043531">
    <property type="term" value="F:ADP binding"/>
    <property type="evidence" value="ECO:0007669"/>
    <property type="project" value="InterPro"/>
</dbReference>
<dbReference type="InterPro" id="IPR016035">
    <property type="entry name" value="Acyl_Trfase/lysoPLipase"/>
</dbReference>
<feature type="active site" description="Nucleophile" evidence="4">
    <location>
        <position position="61"/>
    </location>
</feature>
<gene>
    <name evidence="6" type="ORF">C8A04DRAFT_26693</name>
</gene>
<dbReference type="SUPFAM" id="SSF52540">
    <property type="entry name" value="P-loop containing nucleoside triphosphate hydrolases"/>
    <property type="match status" value="1"/>
</dbReference>
<sequence>MPEYHSSQHGPVNLLSLDGGGVRGVSSLVILDAIMNQIKDLYQLPETPKPCEFFHMIAGTSTGGLIAIMLGRLRMSTQEALEAYDECATKIFSRQNRKRSSLSDRFKAVALQKAIEEIVKKRGLGDDMRDPDDTDKGKVFVCTMPSNNIGQPRLVRSYYPDPGLGDDWDEDVKVWEAARATTAASSFFKPQKLGKGHLAQAYIDAAIGSNNPVNYLLPEARGEFGTARRLGCVVSIGTGTRNNELDRESVSGMRSFLTLQGLRNVFGMVKTLKNTATDAEESHRQLLARLNSFPDSYYRFNVPSAAAQVKLHHYRKIPELKSLTAQYLAGPEISGQVVQVARALKTGIFHHGLTLGLVHDLDPEQVLLQTHNPRSRGMTSAFFTGREDVLQRLDTFFPQRDTGGKPRREFLLHGMGGVGKSEVALKFSEVFEERFKYIFQIDGSMPATVAQSYAAIAKKYNLASQGSVESLMNVAKRWIEEQTDEWLMIFDDCDLDDRDGHLPGRGKGSIIYTSRSTVLRGDLPSDCSLEIECFSEEHAIELLLKASGRESGPDAEDLDSARAIIQEVGSLPMAISNAAATIRERRSSLDRFLKKIKEEKVRIRSDPRFKGKNIENTAVYAVLEVSYEALMTQRRRTGRGGSGAAARVAAKVLTILSFFHHQNIPIETLTRVAKERATQKTNLIVPLRDLVSPPDRDLDRLFMLKEDGEWNPHYFGVGMNVLEAFSLIKTNAQNATISMHVMIHDWAQDRLDAEMYRQYDNLTRTILTESIFISQNWTDSFFVHELQPHLDPALKRGSPWSPHENHQGWLHLRIGWYHFLAKDFKAAEKAFLDALSICKVQKRLQIGDLLQTLANLGLLYHEVGRLGEAELVFCELIDRVRGKIMDYEALLVEHRGEANNQAEQERTTQERHEKQRLGRAYREGLDAFAKRLGKVDAEALPSTILRRCLPQILQGWHNGTKLSGPRGPRPGHPDIKKLEDEVQHLQLLHTEIHAELARVYVSQDRMGQAKSLFTQALRFFKEDGYLSHQSPWIMRLEHAMKTFTDPGDLPYWKGRIDMTSDLADTGYRDFPEHDGFLELAIAWTNCLMKNNMWDAALNYQEKIRHHFVMIRGPNDWKVLGLMRQLVDCYVHREGRGPAVKIARECVDRAEKTYGENHHETVLSMEKLCEALQFETLDADDEVTTILQSALARSEIALGANHRTTKRIKEWFLLSRSTSKQPKELPIEPNGERVNGINWQDSIDLLNDFTATLGEQHILTKRQARLVGDGPPSTFEEYVERVQASYGPQSRVAKAAANFLGTWQEQAAEIRRLKQRAEPRHGEGLPEYCTCGELVHAEGSKAHRVPIPIYFEGRDIGATGAR</sequence>
<comment type="caution">
    <text evidence="6">The sequence shown here is derived from an EMBL/GenBank/DDBJ whole genome shotgun (WGS) entry which is preliminary data.</text>
</comment>
<keyword evidence="3 4" id="KW-0443">Lipid metabolism</keyword>
<evidence type="ECO:0000256" key="4">
    <source>
        <dbReference type="PROSITE-ProRule" id="PRU01161"/>
    </source>
</evidence>
<dbReference type="InterPro" id="IPR002641">
    <property type="entry name" value="PNPLA_dom"/>
</dbReference>
<dbReference type="GeneID" id="87816626"/>
<keyword evidence="7" id="KW-1185">Reference proteome</keyword>
<dbReference type="PROSITE" id="PS51635">
    <property type="entry name" value="PNPLA"/>
    <property type="match status" value="1"/>
</dbReference>
<organism evidence="6 7">
    <name type="scientific">Dichotomopilus funicola</name>
    <dbReference type="NCBI Taxonomy" id="1934379"/>
    <lineage>
        <taxon>Eukaryota</taxon>
        <taxon>Fungi</taxon>
        <taxon>Dikarya</taxon>
        <taxon>Ascomycota</taxon>
        <taxon>Pezizomycotina</taxon>
        <taxon>Sordariomycetes</taxon>
        <taxon>Sordariomycetidae</taxon>
        <taxon>Sordariales</taxon>
        <taxon>Chaetomiaceae</taxon>
        <taxon>Dichotomopilus</taxon>
    </lineage>
</organism>
<feature type="short sequence motif" description="GXSXG" evidence="4">
    <location>
        <begin position="59"/>
        <end position="63"/>
    </location>
</feature>
<evidence type="ECO:0000313" key="6">
    <source>
        <dbReference type="EMBL" id="KAK4145441.1"/>
    </source>
</evidence>
<dbReference type="InterPro" id="IPR011990">
    <property type="entry name" value="TPR-like_helical_dom_sf"/>
</dbReference>
<dbReference type="RefSeq" id="XP_062638812.1">
    <property type="nucleotide sequence ID" value="XM_062780013.1"/>
</dbReference>
<dbReference type="InterPro" id="IPR019734">
    <property type="entry name" value="TPR_rpt"/>
</dbReference>
<name>A0AAN6V8E2_9PEZI</name>
<dbReference type="Gene3D" id="1.25.40.10">
    <property type="entry name" value="Tetratricopeptide repeat domain"/>
    <property type="match status" value="2"/>
</dbReference>
<dbReference type="GO" id="GO:0016042">
    <property type="term" value="P:lipid catabolic process"/>
    <property type="evidence" value="ECO:0007669"/>
    <property type="project" value="UniProtKB-UniRule"/>
</dbReference>
<dbReference type="Proteomes" id="UP001302676">
    <property type="component" value="Unassembled WGS sequence"/>
</dbReference>
<dbReference type="EMBL" id="MU853568">
    <property type="protein sequence ID" value="KAK4145441.1"/>
    <property type="molecule type" value="Genomic_DNA"/>
</dbReference>
<reference evidence="6" key="2">
    <citation type="submission" date="2023-05" db="EMBL/GenBank/DDBJ databases">
        <authorList>
            <consortium name="Lawrence Berkeley National Laboratory"/>
            <person name="Steindorff A."/>
            <person name="Hensen N."/>
            <person name="Bonometti L."/>
            <person name="Westerberg I."/>
            <person name="Brannstrom I.O."/>
            <person name="Guillou S."/>
            <person name="Cros-Aarteil S."/>
            <person name="Calhoun S."/>
            <person name="Haridas S."/>
            <person name="Kuo A."/>
            <person name="Mondo S."/>
            <person name="Pangilinan J."/>
            <person name="Riley R."/>
            <person name="Labutti K."/>
            <person name="Andreopoulos B."/>
            <person name="Lipzen A."/>
            <person name="Chen C."/>
            <person name="Yanf M."/>
            <person name="Daum C."/>
            <person name="Ng V."/>
            <person name="Clum A."/>
            <person name="Ohm R."/>
            <person name="Martin F."/>
            <person name="Silar P."/>
            <person name="Natvig D."/>
            <person name="Lalanne C."/>
            <person name="Gautier V."/>
            <person name="Ament-Velasquez S.L."/>
            <person name="Kruys A."/>
            <person name="Hutchinson M.I."/>
            <person name="Powell A.J."/>
            <person name="Barry K."/>
            <person name="Miller A.N."/>
            <person name="Grigoriev I.V."/>
            <person name="Debuchy R."/>
            <person name="Gladieux P."/>
            <person name="Thoren M.H."/>
            <person name="Johannesson H."/>
        </authorList>
    </citation>
    <scope>NUCLEOTIDE SEQUENCE</scope>
    <source>
        <strain evidence="6">CBS 141.50</strain>
    </source>
</reference>
<dbReference type="GO" id="GO:0046486">
    <property type="term" value="P:glycerolipid metabolic process"/>
    <property type="evidence" value="ECO:0007669"/>
    <property type="project" value="UniProtKB-ARBA"/>
</dbReference>
<dbReference type="Gene3D" id="3.40.1090.10">
    <property type="entry name" value="Cytosolic phospholipase A2 catalytic domain"/>
    <property type="match status" value="1"/>
</dbReference>
<comment type="caution">
    <text evidence="4">Lacks conserved residue(s) required for the propagation of feature annotation.</text>
</comment>
<dbReference type="GO" id="GO:0016020">
    <property type="term" value="C:membrane"/>
    <property type="evidence" value="ECO:0007669"/>
    <property type="project" value="TreeGrafter"/>
</dbReference>
<dbReference type="GO" id="GO:0019369">
    <property type="term" value="P:arachidonate metabolic process"/>
    <property type="evidence" value="ECO:0007669"/>
    <property type="project" value="TreeGrafter"/>
</dbReference>
<feature type="active site" description="Proton acceptor" evidence="4">
    <location>
        <position position="204"/>
    </location>
</feature>
<dbReference type="SUPFAM" id="SSF52151">
    <property type="entry name" value="FabD/lysophospholipase-like"/>
    <property type="match status" value="1"/>
</dbReference>
<evidence type="ECO:0000313" key="7">
    <source>
        <dbReference type="Proteomes" id="UP001302676"/>
    </source>
</evidence>
<evidence type="ECO:0000256" key="2">
    <source>
        <dbReference type="ARBA" id="ARBA00022963"/>
    </source>
</evidence>
<dbReference type="GO" id="GO:0047499">
    <property type="term" value="F:calcium-independent phospholipase A2 activity"/>
    <property type="evidence" value="ECO:0007669"/>
    <property type="project" value="TreeGrafter"/>
</dbReference>
<proteinExistence type="predicted"/>
<evidence type="ECO:0000256" key="3">
    <source>
        <dbReference type="ARBA" id="ARBA00023098"/>
    </source>
</evidence>
<keyword evidence="1 4" id="KW-0378">Hydrolase</keyword>
<dbReference type="SMART" id="SM00028">
    <property type="entry name" value="TPR"/>
    <property type="match status" value="3"/>
</dbReference>
<dbReference type="SUPFAM" id="SSF48452">
    <property type="entry name" value="TPR-like"/>
    <property type="match status" value="2"/>
</dbReference>
<dbReference type="Gene3D" id="3.40.50.300">
    <property type="entry name" value="P-loop containing nucleotide triphosphate hydrolases"/>
    <property type="match status" value="1"/>
</dbReference>
<dbReference type="Pfam" id="PF01734">
    <property type="entry name" value="Patatin"/>
    <property type="match status" value="1"/>
</dbReference>
<protein>
    <recommendedName>
        <fullName evidence="5">PNPLA domain-containing protein</fullName>
    </recommendedName>
</protein>
<accession>A0AAN6V8E2</accession>
<feature type="short sequence motif" description="GXGXXG" evidence="4">
    <location>
        <begin position="19"/>
        <end position="24"/>
    </location>
</feature>
<evidence type="ECO:0000259" key="5">
    <source>
        <dbReference type="PROSITE" id="PS51635"/>
    </source>
</evidence>
<dbReference type="CDD" id="cd07216">
    <property type="entry name" value="Pat17_PNPLA8_PNPLA9_like3"/>
    <property type="match status" value="1"/>
</dbReference>
<dbReference type="PANTHER" id="PTHR24185:SF1">
    <property type="entry name" value="CALCIUM-INDEPENDENT PHOSPHOLIPASE A2-GAMMA"/>
    <property type="match status" value="1"/>
</dbReference>
<feature type="domain" description="PNPLA" evidence="5">
    <location>
        <begin position="15"/>
        <end position="217"/>
    </location>
</feature>
<dbReference type="InterPro" id="IPR027417">
    <property type="entry name" value="P-loop_NTPase"/>
</dbReference>
<evidence type="ECO:0000256" key="1">
    <source>
        <dbReference type="ARBA" id="ARBA00022801"/>
    </source>
</evidence>
<reference evidence="6" key="1">
    <citation type="journal article" date="2023" name="Mol. Phylogenet. Evol.">
        <title>Genome-scale phylogeny and comparative genomics of the fungal order Sordariales.</title>
        <authorList>
            <person name="Hensen N."/>
            <person name="Bonometti L."/>
            <person name="Westerberg I."/>
            <person name="Brannstrom I.O."/>
            <person name="Guillou S."/>
            <person name="Cros-Aarteil S."/>
            <person name="Calhoun S."/>
            <person name="Haridas S."/>
            <person name="Kuo A."/>
            <person name="Mondo S."/>
            <person name="Pangilinan J."/>
            <person name="Riley R."/>
            <person name="LaButti K."/>
            <person name="Andreopoulos B."/>
            <person name="Lipzen A."/>
            <person name="Chen C."/>
            <person name="Yan M."/>
            <person name="Daum C."/>
            <person name="Ng V."/>
            <person name="Clum A."/>
            <person name="Steindorff A."/>
            <person name="Ohm R.A."/>
            <person name="Martin F."/>
            <person name="Silar P."/>
            <person name="Natvig D.O."/>
            <person name="Lalanne C."/>
            <person name="Gautier V."/>
            <person name="Ament-Velasquez S.L."/>
            <person name="Kruys A."/>
            <person name="Hutchinson M.I."/>
            <person name="Powell A.J."/>
            <person name="Barry K."/>
            <person name="Miller A.N."/>
            <person name="Grigoriev I.V."/>
            <person name="Debuchy R."/>
            <person name="Gladieux P."/>
            <person name="Hiltunen Thoren M."/>
            <person name="Johannesson H."/>
        </authorList>
    </citation>
    <scope>NUCLEOTIDE SEQUENCE</scope>
    <source>
        <strain evidence="6">CBS 141.50</strain>
    </source>
</reference>
<keyword evidence="2 4" id="KW-0442">Lipid degradation</keyword>